<evidence type="ECO:0000313" key="3">
    <source>
        <dbReference type="Proteomes" id="UP001432027"/>
    </source>
</evidence>
<feature type="transmembrane region" description="Helical" evidence="1">
    <location>
        <begin position="61"/>
        <end position="81"/>
    </location>
</feature>
<accession>A0AAV5U698</accession>
<feature type="transmembrane region" description="Helical" evidence="1">
    <location>
        <begin position="20"/>
        <end position="40"/>
    </location>
</feature>
<feature type="non-terminal residue" evidence="2">
    <location>
        <position position="1"/>
    </location>
</feature>
<evidence type="ECO:0008006" key="4">
    <source>
        <dbReference type="Google" id="ProtNLM"/>
    </source>
</evidence>
<evidence type="ECO:0000313" key="2">
    <source>
        <dbReference type="EMBL" id="GMT01978.1"/>
    </source>
</evidence>
<keyword evidence="1" id="KW-1133">Transmembrane helix</keyword>
<keyword evidence="1" id="KW-0472">Membrane</keyword>
<feature type="non-terminal residue" evidence="2">
    <location>
        <position position="85"/>
    </location>
</feature>
<reference evidence="2" key="1">
    <citation type="submission" date="2023-10" db="EMBL/GenBank/DDBJ databases">
        <title>Genome assembly of Pristionchus species.</title>
        <authorList>
            <person name="Yoshida K."/>
            <person name="Sommer R.J."/>
        </authorList>
    </citation>
    <scope>NUCLEOTIDE SEQUENCE</scope>
    <source>
        <strain evidence="2">RS0144</strain>
    </source>
</reference>
<comment type="caution">
    <text evidence="2">The sequence shown here is derived from an EMBL/GenBank/DDBJ whole genome shotgun (WGS) entry which is preliminary data.</text>
</comment>
<keyword evidence="3" id="KW-1185">Reference proteome</keyword>
<name>A0AAV5U698_9BILA</name>
<sequence>YIFIMNKTVWEVFEELQYTLIYSIMIAAKCVLGGIGASWASIQWKKQGVKWMNHANTKVLFCIYYGLVISIGASYSLLYAFDFVR</sequence>
<protein>
    <recommendedName>
        <fullName evidence="4">MATE family efflux transporter</fullName>
    </recommendedName>
</protein>
<dbReference type="Proteomes" id="UP001432027">
    <property type="component" value="Unassembled WGS sequence"/>
</dbReference>
<gene>
    <name evidence="2" type="ORF">PENTCL1PPCAC_24152</name>
</gene>
<proteinExistence type="predicted"/>
<dbReference type="AlphaFoldDB" id="A0AAV5U698"/>
<keyword evidence="1" id="KW-0812">Transmembrane</keyword>
<evidence type="ECO:0000256" key="1">
    <source>
        <dbReference type="SAM" id="Phobius"/>
    </source>
</evidence>
<dbReference type="EMBL" id="BTSX01000005">
    <property type="protein sequence ID" value="GMT01978.1"/>
    <property type="molecule type" value="Genomic_DNA"/>
</dbReference>
<organism evidence="2 3">
    <name type="scientific">Pristionchus entomophagus</name>
    <dbReference type="NCBI Taxonomy" id="358040"/>
    <lineage>
        <taxon>Eukaryota</taxon>
        <taxon>Metazoa</taxon>
        <taxon>Ecdysozoa</taxon>
        <taxon>Nematoda</taxon>
        <taxon>Chromadorea</taxon>
        <taxon>Rhabditida</taxon>
        <taxon>Rhabditina</taxon>
        <taxon>Diplogasteromorpha</taxon>
        <taxon>Diplogasteroidea</taxon>
        <taxon>Neodiplogasteridae</taxon>
        <taxon>Pristionchus</taxon>
    </lineage>
</organism>